<feature type="binding site" evidence="6">
    <location>
        <position position="344"/>
    </location>
    <ligand>
        <name>Mg(2+)</name>
        <dbReference type="ChEBI" id="CHEBI:18420"/>
        <label>1</label>
    </ligand>
</feature>
<feature type="site" description="Transition state stabilizer" evidence="7">
    <location>
        <position position="244"/>
    </location>
</feature>
<keyword evidence="4 6" id="KW-0460">Magnesium</keyword>
<keyword evidence="3" id="KW-0378">Hydrolase</keyword>
<dbReference type="PROSITE" id="PS51435">
    <property type="entry name" value="AP_NUCLEASE_F1_4"/>
    <property type="match status" value="1"/>
</dbReference>
<feature type="region of interest" description="Disordered" evidence="8">
    <location>
        <begin position="1"/>
        <end position="24"/>
    </location>
</feature>
<dbReference type="GO" id="GO:0003906">
    <property type="term" value="F:DNA-(apurinic or apyrimidinic site) endonuclease activity"/>
    <property type="evidence" value="ECO:0007669"/>
    <property type="project" value="TreeGrafter"/>
</dbReference>
<dbReference type="EMBL" id="ML978730">
    <property type="protein sequence ID" value="KAF2085562.1"/>
    <property type="molecule type" value="Genomic_DNA"/>
</dbReference>
<dbReference type="GO" id="GO:0046872">
    <property type="term" value="F:metal ion binding"/>
    <property type="evidence" value="ECO:0007669"/>
    <property type="project" value="UniProtKB-KW"/>
</dbReference>
<comment type="cofactor">
    <cofactor evidence="6">
        <name>Mg(2+)</name>
        <dbReference type="ChEBI" id="CHEBI:18420"/>
    </cofactor>
    <cofactor evidence="6">
        <name>Mn(2+)</name>
        <dbReference type="ChEBI" id="CHEBI:29035"/>
    </cofactor>
    <text evidence="6">Probably binds two magnesium or manganese ions per subunit.</text>
</comment>
<comment type="caution">
    <text evidence="10">The sequence shown here is derived from an EMBL/GenBank/DDBJ whole genome shotgun (WGS) entry which is preliminary data.</text>
</comment>
<sequence length="359" mass="40849">MAKADREITPPPSKRRKLELERPGNDTTSTIRIFSWNINGITPFVQKPIMSFFRPAQKDEPKSLTSASPNALPVTASLRSFLHRYAWPHCVLLQEVKINPHDERTRRAVHTAINDRLGTHDAGPEYVVFFTLPRDKHNARGFGGKIYGVASIIRADFHAEHVAIVRDVDWDLEGRVSIIETNDGLALLNIYAVNGTNNKYRDAQTGAVSGTRHDRKRAFHSLLLDECKHLESQGKSVVVAGDLNIARDARDGWPNLRTYPSEHVMNRADFNNKFLEGEAGLRGVDVWRAMKGDERKYTYYPRNRVWGSSCDRVDLVIVSRKLWNEKRISKVGILDSKQERGFSDHVPIYVELQVEKVES</sequence>
<dbReference type="InterPro" id="IPR004808">
    <property type="entry name" value="AP_endonuc_1"/>
</dbReference>
<feature type="binding site" evidence="6">
    <location>
        <position position="95"/>
    </location>
    <ligand>
        <name>Mg(2+)</name>
        <dbReference type="ChEBI" id="CHEBI:18420"/>
        <label>1</label>
    </ligand>
</feature>
<reference evidence="10" key="1">
    <citation type="journal article" date="2020" name="Stud. Mycol.">
        <title>101 Dothideomycetes genomes: a test case for predicting lifestyles and emergence of pathogens.</title>
        <authorList>
            <person name="Haridas S."/>
            <person name="Albert R."/>
            <person name="Binder M."/>
            <person name="Bloem J."/>
            <person name="Labutti K."/>
            <person name="Salamov A."/>
            <person name="Andreopoulos B."/>
            <person name="Baker S."/>
            <person name="Barry K."/>
            <person name="Bills G."/>
            <person name="Bluhm B."/>
            <person name="Cannon C."/>
            <person name="Castanera R."/>
            <person name="Culley D."/>
            <person name="Daum C."/>
            <person name="Ezra D."/>
            <person name="Gonzalez J."/>
            <person name="Henrissat B."/>
            <person name="Kuo A."/>
            <person name="Liang C."/>
            <person name="Lipzen A."/>
            <person name="Lutzoni F."/>
            <person name="Magnuson J."/>
            <person name="Mondo S."/>
            <person name="Nolan M."/>
            <person name="Ohm R."/>
            <person name="Pangilinan J."/>
            <person name="Park H.-J."/>
            <person name="Ramirez L."/>
            <person name="Alfaro M."/>
            <person name="Sun H."/>
            <person name="Tritt A."/>
            <person name="Yoshinaga Y."/>
            <person name="Zwiers L.-H."/>
            <person name="Turgeon B."/>
            <person name="Goodwin S."/>
            <person name="Spatafora J."/>
            <person name="Crous P."/>
            <person name="Grigoriev I."/>
        </authorList>
    </citation>
    <scope>NUCLEOTIDE SEQUENCE</scope>
    <source>
        <strain evidence="10">CBS 121410</strain>
    </source>
</reference>
<keyword evidence="6" id="KW-0464">Manganese</keyword>
<feature type="site" description="Important for catalytic activity" evidence="7">
    <location>
        <position position="314"/>
    </location>
</feature>
<evidence type="ECO:0000256" key="7">
    <source>
        <dbReference type="PIRSR" id="PIRSR604808-3"/>
    </source>
</evidence>
<evidence type="ECO:0000256" key="3">
    <source>
        <dbReference type="ARBA" id="ARBA00022801"/>
    </source>
</evidence>
<gene>
    <name evidence="10" type="ORF">K490DRAFT_46510</name>
</gene>
<dbReference type="GO" id="GO:0005634">
    <property type="term" value="C:nucleus"/>
    <property type="evidence" value="ECO:0007669"/>
    <property type="project" value="TreeGrafter"/>
</dbReference>
<evidence type="ECO:0000256" key="2">
    <source>
        <dbReference type="ARBA" id="ARBA00022723"/>
    </source>
</evidence>
<evidence type="ECO:0000259" key="9">
    <source>
        <dbReference type="Pfam" id="PF03372"/>
    </source>
</evidence>
<evidence type="ECO:0000313" key="11">
    <source>
        <dbReference type="Proteomes" id="UP000799776"/>
    </source>
</evidence>
<protein>
    <submittedName>
        <fullName evidence="10">Exodeoxyribonuclease III</fullName>
    </submittedName>
</protein>
<dbReference type="PANTHER" id="PTHR22748:SF14">
    <property type="entry name" value="ENDONUCLEASE_EXONUCLEASE_PHOSPHATASE DOMAIN-CONTAINING PROTEIN"/>
    <property type="match status" value="1"/>
</dbReference>
<keyword evidence="11" id="KW-1185">Reference proteome</keyword>
<dbReference type="GO" id="GO:0008081">
    <property type="term" value="F:phosphoric diester hydrolase activity"/>
    <property type="evidence" value="ECO:0007669"/>
    <property type="project" value="TreeGrafter"/>
</dbReference>
<dbReference type="GO" id="GO:0008311">
    <property type="term" value="F:double-stranded DNA 3'-5' DNA exonuclease activity"/>
    <property type="evidence" value="ECO:0007669"/>
    <property type="project" value="TreeGrafter"/>
</dbReference>
<dbReference type="InterPro" id="IPR005135">
    <property type="entry name" value="Endo/exonuclease/phosphatase"/>
</dbReference>
<evidence type="ECO:0000256" key="6">
    <source>
        <dbReference type="PIRSR" id="PIRSR604808-2"/>
    </source>
</evidence>
<comment type="similarity">
    <text evidence="1">Belongs to the DNA repair enzymes AP/ExoA family.</text>
</comment>
<evidence type="ECO:0000256" key="1">
    <source>
        <dbReference type="ARBA" id="ARBA00007092"/>
    </source>
</evidence>
<dbReference type="OrthoDB" id="498125at2759"/>
<feature type="active site" description="Proton donor/acceptor" evidence="5">
    <location>
        <position position="242"/>
    </location>
</feature>
<dbReference type="Gene3D" id="3.60.10.10">
    <property type="entry name" value="Endonuclease/exonuclease/phosphatase"/>
    <property type="match status" value="1"/>
</dbReference>
<evidence type="ECO:0000256" key="8">
    <source>
        <dbReference type="SAM" id="MobiDB-lite"/>
    </source>
</evidence>
<dbReference type="PANTHER" id="PTHR22748">
    <property type="entry name" value="AP ENDONUCLEASE"/>
    <property type="match status" value="1"/>
</dbReference>
<dbReference type="InterPro" id="IPR036691">
    <property type="entry name" value="Endo/exonu/phosph_ase_sf"/>
</dbReference>
<name>A0A9P4LV27_9PEZI</name>
<dbReference type="GO" id="GO:0006284">
    <property type="term" value="P:base-excision repair"/>
    <property type="evidence" value="ECO:0007669"/>
    <property type="project" value="TreeGrafter"/>
</dbReference>
<feature type="binding site" evidence="6">
    <location>
        <position position="242"/>
    </location>
    <ligand>
        <name>Mg(2+)</name>
        <dbReference type="ChEBI" id="CHEBI:18420"/>
        <label>1</label>
    </ligand>
</feature>
<feature type="site" description="Interaction with DNA substrate" evidence="7">
    <location>
        <position position="345"/>
    </location>
</feature>
<accession>A0A9P4LV27</accession>
<feature type="binding site" evidence="6">
    <location>
        <position position="244"/>
    </location>
    <ligand>
        <name>Mg(2+)</name>
        <dbReference type="ChEBI" id="CHEBI:18420"/>
        <label>1</label>
    </ligand>
</feature>
<evidence type="ECO:0000256" key="5">
    <source>
        <dbReference type="PIRSR" id="PIRSR604808-1"/>
    </source>
</evidence>
<organism evidence="10 11">
    <name type="scientific">Saccharata proteae CBS 121410</name>
    <dbReference type="NCBI Taxonomy" id="1314787"/>
    <lineage>
        <taxon>Eukaryota</taxon>
        <taxon>Fungi</taxon>
        <taxon>Dikarya</taxon>
        <taxon>Ascomycota</taxon>
        <taxon>Pezizomycotina</taxon>
        <taxon>Dothideomycetes</taxon>
        <taxon>Dothideomycetes incertae sedis</taxon>
        <taxon>Botryosphaeriales</taxon>
        <taxon>Saccharataceae</taxon>
        <taxon>Saccharata</taxon>
    </lineage>
</organism>
<evidence type="ECO:0000256" key="4">
    <source>
        <dbReference type="ARBA" id="ARBA00022842"/>
    </source>
</evidence>
<dbReference type="Pfam" id="PF03372">
    <property type="entry name" value="Exo_endo_phos"/>
    <property type="match status" value="1"/>
</dbReference>
<feature type="binding site" evidence="6">
    <location>
        <position position="37"/>
    </location>
    <ligand>
        <name>Mg(2+)</name>
        <dbReference type="ChEBI" id="CHEBI:18420"/>
        <label>1</label>
    </ligand>
</feature>
<feature type="domain" description="Endonuclease/exonuclease/phosphatase" evidence="9">
    <location>
        <begin position="35"/>
        <end position="345"/>
    </location>
</feature>
<feature type="active site" evidence="5">
    <location>
        <position position="191"/>
    </location>
</feature>
<feature type="active site" description="Proton acceptor" evidence="5">
    <location>
        <position position="345"/>
    </location>
</feature>
<dbReference type="SUPFAM" id="SSF56219">
    <property type="entry name" value="DNase I-like"/>
    <property type="match status" value="1"/>
</dbReference>
<proteinExistence type="inferred from homology"/>
<evidence type="ECO:0000313" key="10">
    <source>
        <dbReference type="EMBL" id="KAF2085562.1"/>
    </source>
</evidence>
<dbReference type="AlphaFoldDB" id="A0A9P4LV27"/>
<keyword evidence="2 6" id="KW-0479">Metal-binding</keyword>
<dbReference type="Proteomes" id="UP000799776">
    <property type="component" value="Unassembled WGS sequence"/>
</dbReference>
<feature type="binding site" evidence="6">
    <location>
        <position position="345"/>
    </location>
    <ligand>
        <name>Mg(2+)</name>
        <dbReference type="ChEBI" id="CHEBI:18420"/>
        <label>1</label>
    </ligand>
</feature>